<protein>
    <submittedName>
        <fullName evidence="2">VWA domain-containing protein</fullName>
    </submittedName>
</protein>
<feature type="domain" description="VWFA" evidence="1">
    <location>
        <begin position="16"/>
        <end position="197"/>
    </location>
</feature>
<dbReference type="PROSITE" id="PS50234">
    <property type="entry name" value="VWFA"/>
    <property type="match status" value="1"/>
</dbReference>
<dbReference type="SMART" id="SM00327">
    <property type="entry name" value="VWA"/>
    <property type="match status" value="1"/>
</dbReference>
<accession>A0ABU9ER82</accession>
<evidence type="ECO:0000313" key="2">
    <source>
        <dbReference type="EMBL" id="MEK9514432.1"/>
    </source>
</evidence>
<dbReference type="Proteomes" id="UP001387447">
    <property type="component" value="Unassembled WGS sequence"/>
</dbReference>
<comment type="caution">
    <text evidence="2">The sequence shown here is derived from an EMBL/GenBank/DDBJ whole genome shotgun (WGS) entry which is preliminary data.</text>
</comment>
<reference evidence="2 3" key="1">
    <citation type="journal article" date="2024" name="Front. Microbiol.">
        <title>Transcriptomic insights into the dominance of two phototrophs throughout the water column of a tropical hypersaline-alkaline crater lake (Dziani Dzaha, Mayotte).</title>
        <authorList>
            <person name="Duperron S."/>
            <person name="Halary S."/>
            <person name="Bouly J.-P."/>
            <person name="Roussel T."/>
            <person name="Hugoni M."/>
            <person name="Bruto M."/>
            <person name="Oger P."/>
            <person name="Duval C."/>
            <person name="Woo A."/>
            <person name="Jezequiel D."/>
            <person name="Ader M."/>
            <person name="Leboulanger C."/>
            <person name="Agogue H."/>
            <person name="Grossi V."/>
            <person name="Trousselier M."/>
            <person name="Bernard C."/>
        </authorList>
    </citation>
    <scope>NUCLEOTIDE SEQUENCE [LARGE SCALE GENOMIC DNA]</scope>
    <source>
        <strain evidence="2 3">PMC 851.14</strain>
    </source>
</reference>
<dbReference type="Gene3D" id="3.40.50.410">
    <property type="entry name" value="von Willebrand factor, type A domain"/>
    <property type="match status" value="1"/>
</dbReference>
<dbReference type="Pfam" id="PF00092">
    <property type="entry name" value="VWA"/>
    <property type="match status" value="1"/>
</dbReference>
<dbReference type="InterPro" id="IPR011392">
    <property type="entry name" value="Tellurite-R_TerY"/>
</dbReference>
<dbReference type="InterPro" id="IPR002035">
    <property type="entry name" value="VWF_A"/>
</dbReference>
<dbReference type="InterPro" id="IPR036465">
    <property type="entry name" value="vWFA_dom_sf"/>
</dbReference>
<name>A0ABU9ER82_LIMFS</name>
<proteinExistence type="predicted"/>
<evidence type="ECO:0000259" key="1">
    <source>
        <dbReference type="PROSITE" id="PS50234"/>
    </source>
</evidence>
<evidence type="ECO:0000313" key="3">
    <source>
        <dbReference type="Proteomes" id="UP001387447"/>
    </source>
</evidence>
<keyword evidence="3" id="KW-1185">Reference proteome</keyword>
<sequence>MNFKTEYAENPDPRCPVVLLLDTSGSMSGQPIEELNRGLVTFQQELSQDSFAARRVQVAIVTFDSYVNVVQDFVDFNQFNPPHLSATGTTAMGEGIETALNLIESHKQLLKSPEIAIDYYRPWLLMITDGAPTDSWQNAAQMLHQFYANKKVVFFAVAVQGADMNTLSQIVPPGSIPPQQLKGLAFNQLFTWLSNSMGSVSRSQGGAQVALPPAKEWVVGT</sequence>
<dbReference type="SUPFAM" id="SSF53300">
    <property type="entry name" value="vWA-like"/>
    <property type="match status" value="1"/>
</dbReference>
<organism evidence="2 3">
    <name type="scientific">Limnospira fusiformis PMC 851.14</name>
    <dbReference type="NCBI Taxonomy" id="2219512"/>
    <lineage>
        <taxon>Bacteria</taxon>
        <taxon>Bacillati</taxon>
        <taxon>Cyanobacteriota</taxon>
        <taxon>Cyanophyceae</taxon>
        <taxon>Oscillatoriophycideae</taxon>
        <taxon>Oscillatoriales</taxon>
        <taxon>Sirenicapillariaceae</taxon>
        <taxon>Limnospira</taxon>
    </lineage>
</organism>
<dbReference type="PIRSF" id="PIRSF020634">
    <property type="entry name" value="TerY_vWA"/>
    <property type="match status" value="1"/>
</dbReference>
<dbReference type="RefSeq" id="WP_368663229.1">
    <property type="nucleotide sequence ID" value="NZ_JBBWYZ010000022.1"/>
</dbReference>
<gene>
    <name evidence="2" type="ORF">AAEJ74_22925</name>
</gene>
<dbReference type="EMBL" id="JBBWYZ010000022">
    <property type="protein sequence ID" value="MEK9514432.1"/>
    <property type="molecule type" value="Genomic_DNA"/>
</dbReference>